<evidence type="ECO:0000313" key="3">
    <source>
        <dbReference type="Proteomes" id="UP001472677"/>
    </source>
</evidence>
<comment type="caution">
    <text evidence="2">The sequence shown here is derived from an EMBL/GenBank/DDBJ whole genome shotgun (WGS) entry which is preliminary data.</text>
</comment>
<evidence type="ECO:0000256" key="1">
    <source>
        <dbReference type="SAM" id="SignalP"/>
    </source>
</evidence>
<proteinExistence type="predicted"/>
<protein>
    <submittedName>
        <fullName evidence="2">Uncharacterized protein</fullName>
    </submittedName>
</protein>
<dbReference type="EMBL" id="JBBPBM010000038">
    <property type="protein sequence ID" value="KAK8527095.1"/>
    <property type="molecule type" value="Genomic_DNA"/>
</dbReference>
<evidence type="ECO:0000313" key="2">
    <source>
        <dbReference type="EMBL" id="KAK8527095.1"/>
    </source>
</evidence>
<sequence length="132" mass="14391">MRPSFFISVTLWVSVLGEDPRPSAVLPSSPTDLCFNFNCTPCQHPCHPLPPPPAGYPSYPPPPPPPSHRVKTNCPPPPVQCCQYPMNPNPNPNEYYHPMDDNHSATPHSPISSSFSLVIILVLFLALHCAGG</sequence>
<accession>A0ABR2D018</accession>
<keyword evidence="3" id="KW-1185">Reference proteome</keyword>
<feature type="signal peptide" evidence="1">
    <location>
        <begin position="1"/>
        <end position="17"/>
    </location>
</feature>
<dbReference type="Proteomes" id="UP001472677">
    <property type="component" value="Unassembled WGS sequence"/>
</dbReference>
<name>A0ABR2D018_9ROSI</name>
<reference evidence="2 3" key="1">
    <citation type="journal article" date="2024" name="G3 (Bethesda)">
        <title>Genome assembly of Hibiscus sabdariffa L. provides insights into metabolisms of medicinal natural products.</title>
        <authorList>
            <person name="Kim T."/>
        </authorList>
    </citation>
    <scope>NUCLEOTIDE SEQUENCE [LARGE SCALE GENOMIC DNA]</scope>
    <source>
        <strain evidence="2">TK-2024</strain>
        <tissue evidence="2">Old leaves</tissue>
    </source>
</reference>
<keyword evidence="1" id="KW-0732">Signal</keyword>
<gene>
    <name evidence="2" type="ORF">V6N12_054321</name>
</gene>
<organism evidence="2 3">
    <name type="scientific">Hibiscus sabdariffa</name>
    <name type="common">roselle</name>
    <dbReference type="NCBI Taxonomy" id="183260"/>
    <lineage>
        <taxon>Eukaryota</taxon>
        <taxon>Viridiplantae</taxon>
        <taxon>Streptophyta</taxon>
        <taxon>Embryophyta</taxon>
        <taxon>Tracheophyta</taxon>
        <taxon>Spermatophyta</taxon>
        <taxon>Magnoliopsida</taxon>
        <taxon>eudicotyledons</taxon>
        <taxon>Gunneridae</taxon>
        <taxon>Pentapetalae</taxon>
        <taxon>rosids</taxon>
        <taxon>malvids</taxon>
        <taxon>Malvales</taxon>
        <taxon>Malvaceae</taxon>
        <taxon>Malvoideae</taxon>
        <taxon>Hibiscus</taxon>
    </lineage>
</organism>
<feature type="chain" id="PRO_5045282971" evidence="1">
    <location>
        <begin position="18"/>
        <end position="132"/>
    </location>
</feature>